<keyword evidence="4" id="KW-1185">Reference proteome</keyword>
<name>A0A1H5PYA5_9ACTN</name>
<dbReference type="AlphaFoldDB" id="A0A1H5PYA5"/>
<sequence>MTDDVRVGVIGLGRFGTIHAEAAAALPRVELAGLCSRTSARAEELAGRFPDATAYDSVERMLAEADLDAVLIATPHKHHFEPAMQAIGAGVAALVEKPLTTSLTEAHELVVAADDAGVALGTVFQRRFVPAVERMHRAIAEGRLGRVVAAECLAHLGRDRRYYEQDDWRGSWAGEGGGVLLTMAVHYIDMMNWMLGTPTSVYGHWATLKHADYIDVEDVAGAVVTYDSGAIATVQAMTTFENGFASLPSPTVGYRAPGFRLAVHGTAGHSVGVEENPELAQAVNDLWTFDGEEPQVKSRRAEEAGRPSVPEFHGRQIAEFLDAVRERRSPAVTGHDGLAALEVVKGVYLAQARRAPVALPMFDDDRRAADALTEGVA</sequence>
<dbReference type="InterPro" id="IPR055170">
    <property type="entry name" value="GFO_IDH_MocA-like_dom"/>
</dbReference>
<feature type="domain" description="GFO/IDH/MocA-like oxidoreductase" evidence="2">
    <location>
        <begin position="133"/>
        <end position="268"/>
    </location>
</feature>
<evidence type="ECO:0000313" key="4">
    <source>
        <dbReference type="Proteomes" id="UP000181980"/>
    </source>
</evidence>
<dbReference type="RefSeq" id="WP_069111507.1">
    <property type="nucleotide sequence ID" value="NZ_FNUC01000004.1"/>
</dbReference>
<dbReference type="Proteomes" id="UP000181980">
    <property type="component" value="Unassembled WGS sequence"/>
</dbReference>
<proteinExistence type="predicted"/>
<evidence type="ECO:0000259" key="1">
    <source>
        <dbReference type="Pfam" id="PF01408"/>
    </source>
</evidence>
<gene>
    <name evidence="3" type="ORF">SAMN04488561_6784</name>
</gene>
<reference evidence="4" key="1">
    <citation type="submission" date="2016-10" db="EMBL/GenBank/DDBJ databases">
        <authorList>
            <person name="Varghese N."/>
            <person name="Submissions S."/>
        </authorList>
    </citation>
    <scope>NUCLEOTIDE SEQUENCE [LARGE SCALE GENOMIC DNA]</scope>
    <source>
        <strain evidence="4">DSM 45237</strain>
    </source>
</reference>
<feature type="domain" description="Gfo/Idh/MocA-like oxidoreductase N-terminal" evidence="1">
    <location>
        <begin position="5"/>
        <end position="120"/>
    </location>
</feature>
<protein>
    <submittedName>
        <fullName evidence="3">Predicted dehydrogenase</fullName>
    </submittedName>
</protein>
<evidence type="ECO:0000259" key="2">
    <source>
        <dbReference type="Pfam" id="PF22725"/>
    </source>
</evidence>
<dbReference type="GO" id="GO:0000166">
    <property type="term" value="F:nucleotide binding"/>
    <property type="evidence" value="ECO:0007669"/>
    <property type="project" value="InterPro"/>
</dbReference>
<dbReference type="SUPFAM" id="SSF55347">
    <property type="entry name" value="Glyceraldehyde-3-phosphate dehydrogenase-like, C-terminal domain"/>
    <property type="match status" value="1"/>
</dbReference>
<dbReference type="Gene3D" id="3.30.360.10">
    <property type="entry name" value="Dihydrodipicolinate Reductase, domain 2"/>
    <property type="match status" value="1"/>
</dbReference>
<dbReference type="PANTHER" id="PTHR43708">
    <property type="entry name" value="CONSERVED EXPRESSED OXIDOREDUCTASE (EUROFUNG)"/>
    <property type="match status" value="1"/>
</dbReference>
<dbReference type="EMBL" id="FNUC01000004">
    <property type="protein sequence ID" value="SEF18715.1"/>
    <property type="molecule type" value="Genomic_DNA"/>
</dbReference>
<accession>A0A1H5PYA5</accession>
<dbReference type="SUPFAM" id="SSF51735">
    <property type="entry name" value="NAD(P)-binding Rossmann-fold domains"/>
    <property type="match status" value="1"/>
</dbReference>
<organism evidence="3 4">
    <name type="scientific">Jiangella alba</name>
    <dbReference type="NCBI Taxonomy" id="561176"/>
    <lineage>
        <taxon>Bacteria</taxon>
        <taxon>Bacillati</taxon>
        <taxon>Actinomycetota</taxon>
        <taxon>Actinomycetes</taxon>
        <taxon>Jiangellales</taxon>
        <taxon>Jiangellaceae</taxon>
        <taxon>Jiangella</taxon>
    </lineage>
</organism>
<dbReference type="STRING" id="561176.SAMN04488561_6784"/>
<dbReference type="InterPro" id="IPR051317">
    <property type="entry name" value="Gfo/Idh/MocA_oxidoreduct"/>
</dbReference>
<evidence type="ECO:0000313" key="3">
    <source>
        <dbReference type="EMBL" id="SEF18715.1"/>
    </source>
</evidence>
<dbReference type="OrthoDB" id="9815825at2"/>
<dbReference type="InterPro" id="IPR000683">
    <property type="entry name" value="Gfo/Idh/MocA-like_OxRdtase_N"/>
</dbReference>
<dbReference type="Pfam" id="PF22725">
    <property type="entry name" value="GFO_IDH_MocA_C3"/>
    <property type="match status" value="1"/>
</dbReference>
<dbReference type="InterPro" id="IPR036291">
    <property type="entry name" value="NAD(P)-bd_dom_sf"/>
</dbReference>
<dbReference type="PANTHER" id="PTHR43708:SF8">
    <property type="entry name" value="OXIDOREDUCTASE"/>
    <property type="match status" value="1"/>
</dbReference>
<dbReference type="Gene3D" id="3.40.50.720">
    <property type="entry name" value="NAD(P)-binding Rossmann-like Domain"/>
    <property type="match status" value="1"/>
</dbReference>
<dbReference type="Pfam" id="PF01408">
    <property type="entry name" value="GFO_IDH_MocA"/>
    <property type="match status" value="1"/>
</dbReference>